<dbReference type="eggNOG" id="ENOG502TFHE">
    <property type="taxonomic scope" value="Eukaryota"/>
</dbReference>
<keyword evidence="1" id="KW-0812">Transmembrane</keyword>
<gene>
    <name evidence="2 4 5" type="ORF">SRAE_1000030800</name>
</gene>
<protein>
    <submittedName>
        <fullName evidence="2 4">Uncharacterized protein</fullName>
    </submittedName>
</protein>
<dbReference type="GO" id="GO:0005112">
    <property type="term" value="F:Notch binding"/>
    <property type="evidence" value="ECO:0007669"/>
    <property type="project" value="TreeGrafter"/>
</dbReference>
<dbReference type="EMBL" id="LN609528">
    <property type="protein sequence ID" value="CEF62032.1"/>
    <property type="molecule type" value="Genomic_DNA"/>
</dbReference>
<keyword evidence="1" id="KW-0472">Membrane</keyword>
<dbReference type="WBParaSite" id="SRAE_1000030800.1">
    <property type="protein sequence ID" value="SRAE_1000030800.1"/>
    <property type="gene ID" value="WBGene00256902"/>
</dbReference>
<dbReference type="GO" id="GO:0005615">
    <property type="term" value="C:extracellular space"/>
    <property type="evidence" value="ECO:0007669"/>
    <property type="project" value="TreeGrafter"/>
</dbReference>
<keyword evidence="3" id="KW-1185">Reference proteome</keyword>
<evidence type="ECO:0000256" key="1">
    <source>
        <dbReference type="SAM" id="Phobius"/>
    </source>
</evidence>
<evidence type="ECO:0000313" key="5">
    <source>
        <dbReference type="WormBase" id="SRAE_1000030800"/>
    </source>
</evidence>
<reference evidence="4" key="2">
    <citation type="submission" date="2020-12" db="UniProtKB">
        <authorList>
            <consortium name="WormBaseParasite"/>
        </authorList>
    </citation>
    <scope>IDENTIFICATION</scope>
</reference>
<proteinExistence type="predicted"/>
<sequence>MIHYHYFVVYVNVLIIALISSTYGSPADRLIAIACAKNSFLPICNRRFNFRARDALMDNSMERYDGKFQRLSYHDDSSSGHARAQAGPLVPIVIPPTIPKNRLHSLMHRVMKDIPLSESDKDELRVLLPLTHTPSSDAVPADKIPPEVVATCSADCTAPHCTLECKCAHTHPAVNIRCNPPANAALANVCQQWYARCTMYRPLEY</sequence>
<dbReference type="RefSeq" id="XP_024501234.1">
    <property type="nucleotide sequence ID" value="XM_024647124.1"/>
</dbReference>
<dbReference type="GO" id="GO:0045747">
    <property type="term" value="P:positive regulation of Notch signaling pathway"/>
    <property type="evidence" value="ECO:0007669"/>
    <property type="project" value="TreeGrafter"/>
</dbReference>
<dbReference type="GeneID" id="36374397"/>
<keyword evidence="1" id="KW-1133">Transmembrane helix</keyword>
<reference evidence="2 3" key="1">
    <citation type="submission" date="2014-09" db="EMBL/GenBank/DDBJ databases">
        <authorList>
            <person name="Martin A.A."/>
        </authorList>
    </citation>
    <scope>NUCLEOTIDE SEQUENCE</scope>
    <source>
        <strain evidence="3">ED321</strain>
        <strain evidence="2">ED321 Heterogonic</strain>
    </source>
</reference>
<accession>A0A090L1N5</accession>
<name>A0A090L1N5_STRRB</name>
<evidence type="ECO:0000313" key="2">
    <source>
        <dbReference type="EMBL" id="CEF62032.1"/>
    </source>
</evidence>
<evidence type="ECO:0000313" key="3">
    <source>
        <dbReference type="Proteomes" id="UP000035682"/>
    </source>
</evidence>
<dbReference type="CTD" id="36374397"/>
<dbReference type="WormBase" id="SRAE_1000030800">
    <property type="protein sequence ID" value="SRP11495"/>
    <property type="gene ID" value="WBGene00256902"/>
</dbReference>
<evidence type="ECO:0000313" key="4">
    <source>
        <dbReference type="WBParaSite" id="SRAE_1000030800.1"/>
    </source>
</evidence>
<dbReference type="PANTHER" id="PTHR35015">
    <property type="entry name" value="PROTEIN CBR-OSM-7-RELATED"/>
    <property type="match status" value="1"/>
</dbReference>
<dbReference type="Proteomes" id="UP000035682">
    <property type="component" value="Unplaced"/>
</dbReference>
<dbReference type="AlphaFoldDB" id="A0A090L1N5"/>
<dbReference type="OrthoDB" id="5774669at2759"/>
<organism evidence="2">
    <name type="scientific">Strongyloides ratti</name>
    <name type="common">Parasitic roundworm</name>
    <dbReference type="NCBI Taxonomy" id="34506"/>
    <lineage>
        <taxon>Eukaryota</taxon>
        <taxon>Metazoa</taxon>
        <taxon>Ecdysozoa</taxon>
        <taxon>Nematoda</taxon>
        <taxon>Chromadorea</taxon>
        <taxon>Rhabditida</taxon>
        <taxon>Tylenchina</taxon>
        <taxon>Panagrolaimomorpha</taxon>
        <taxon>Strongyloidoidea</taxon>
        <taxon>Strongyloididae</taxon>
        <taxon>Strongyloides</taxon>
    </lineage>
</organism>
<dbReference type="PANTHER" id="PTHR35015:SF1">
    <property type="entry name" value="NOTCH LIGAND OSM-11"/>
    <property type="match status" value="1"/>
</dbReference>
<feature type="transmembrane region" description="Helical" evidence="1">
    <location>
        <begin position="6"/>
        <end position="24"/>
    </location>
</feature>
<dbReference type="InterPro" id="IPR053124">
    <property type="entry name" value="Notch_signaling_modulators"/>
</dbReference>